<dbReference type="Proteomes" id="UP000780721">
    <property type="component" value="Unassembled WGS sequence"/>
</dbReference>
<evidence type="ECO:0000313" key="3">
    <source>
        <dbReference type="Proteomes" id="UP000780721"/>
    </source>
</evidence>
<evidence type="ECO:0000313" key="2">
    <source>
        <dbReference type="EMBL" id="MBF1305158.1"/>
    </source>
</evidence>
<dbReference type="InterPro" id="IPR046348">
    <property type="entry name" value="SIS_dom_sf"/>
</dbReference>
<organism evidence="2 3">
    <name type="scientific">Oribacterium sinus</name>
    <dbReference type="NCBI Taxonomy" id="237576"/>
    <lineage>
        <taxon>Bacteria</taxon>
        <taxon>Bacillati</taxon>
        <taxon>Bacillota</taxon>
        <taxon>Clostridia</taxon>
        <taxon>Lachnospirales</taxon>
        <taxon>Lachnospiraceae</taxon>
        <taxon>Oribacterium</taxon>
    </lineage>
</organism>
<dbReference type="Pfam" id="PF01380">
    <property type="entry name" value="SIS"/>
    <property type="match status" value="1"/>
</dbReference>
<dbReference type="GO" id="GO:0006047">
    <property type="term" value="P:UDP-N-acetylglucosamine metabolic process"/>
    <property type="evidence" value="ECO:0007669"/>
    <property type="project" value="TreeGrafter"/>
</dbReference>
<evidence type="ECO:0000259" key="1">
    <source>
        <dbReference type="PROSITE" id="PS51464"/>
    </source>
</evidence>
<accession>A0A930DX64</accession>
<dbReference type="AlphaFoldDB" id="A0A930DX64"/>
<proteinExistence type="predicted"/>
<dbReference type="PANTHER" id="PTHR10937">
    <property type="entry name" value="GLUCOSAMINE--FRUCTOSE-6-PHOSPHATE AMINOTRANSFERASE, ISOMERIZING"/>
    <property type="match status" value="1"/>
</dbReference>
<dbReference type="GO" id="GO:0004360">
    <property type="term" value="F:glutamine-fructose-6-phosphate transaminase (isomerizing) activity"/>
    <property type="evidence" value="ECO:0007669"/>
    <property type="project" value="TreeGrafter"/>
</dbReference>
<sequence>MTSNDSLKALVEKILQERKSIQSVFFVGCGASRSDLYPAYYFLNNNAQKLRASVHTAEEFNLSMPRAVNEHAVVICCSLGGSTPETAKSTKLAKEKGAYVVSFTHTEGSAITEHADEVIIFDWVNNGYASKMDKMIKVLYLATEILQQCEGYEHYENMLTAFDKIYPAINNAVQSVRPEAKTFAEKYKDVDILYVMSSGATQEVAWSFSSCLMMEMQWIASSTFNSGDFFHGPFEMVEENVPYLLFMNEGPSREMDARAMTFLQRFNTNYTVVDSKDFGLSGIVGKEIVEYFDPIMICAVTRIYAEELATIRNHPLTKRRYMWKLEY</sequence>
<name>A0A930DX64_9FIRM</name>
<gene>
    <name evidence="2" type="ORF">HXM91_04805</name>
</gene>
<feature type="domain" description="SIS" evidence="1">
    <location>
        <begin position="10"/>
        <end position="152"/>
    </location>
</feature>
<dbReference type="SUPFAM" id="SSF53697">
    <property type="entry name" value="SIS domain"/>
    <property type="match status" value="1"/>
</dbReference>
<dbReference type="PANTHER" id="PTHR10937:SF14">
    <property type="entry name" value="FRUCTOSELYSINE 6-PHOSPHATE DEGLYCASE"/>
    <property type="match status" value="1"/>
</dbReference>
<dbReference type="Gene3D" id="3.40.50.12570">
    <property type="match status" value="1"/>
</dbReference>
<dbReference type="Gene3D" id="3.40.50.10490">
    <property type="entry name" value="Glucose-6-phosphate isomerase like protein, domain 1"/>
    <property type="match status" value="1"/>
</dbReference>
<comment type="caution">
    <text evidence="2">The sequence shown here is derived from an EMBL/GenBank/DDBJ whole genome shotgun (WGS) entry which is preliminary data.</text>
</comment>
<dbReference type="InterPro" id="IPR035490">
    <property type="entry name" value="GlmS/FrlB_SIS"/>
</dbReference>
<dbReference type="GO" id="GO:0006487">
    <property type="term" value="P:protein N-linked glycosylation"/>
    <property type="evidence" value="ECO:0007669"/>
    <property type="project" value="TreeGrafter"/>
</dbReference>
<dbReference type="CDD" id="cd05009">
    <property type="entry name" value="SIS_GlmS_GlmD_2"/>
    <property type="match status" value="1"/>
</dbReference>
<dbReference type="EMBL" id="JABZRB010000108">
    <property type="protein sequence ID" value="MBF1305158.1"/>
    <property type="molecule type" value="Genomic_DNA"/>
</dbReference>
<dbReference type="Gene3D" id="1.10.10.2240">
    <property type="match status" value="1"/>
</dbReference>
<dbReference type="InterPro" id="IPR001347">
    <property type="entry name" value="SIS_dom"/>
</dbReference>
<dbReference type="CDD" id="cd05710">
    <property type="entry name" value="SIS_1"/>
    <property type="match status" value="1"/>
</dbReference>
<dbReference type="PIRSF" id="PIRSF009290">
    <property type="entry name" value="FrlB"/>
    <property type="match status" value="1"/>
</dbReference>
<dbReference type="GO" id="GO:0097367">
    <property type="term" value="F:carbohydrate derivative binding"/>
    <property type="evidence" value="ECO:0007669"/>
    <property type="project" value="InterPro"/>
</dbReference>
<protein>
    <submittedName>
        <fullName evidence="2">SIS domain-containing protein</fullName>
    </submittedName>
</protein>
<dbReference type="PROSITE" id="PS51464">
    <property type="entry name" value="SIS"/>
    <property type="match status" value="1"/>
</dbReference>
<dbReference type="InterPro" id="IPR035488">
    <property type="entry name" value="FrlB_SIS"/>
</dbReference>
<reference evidence="2" key="1">
    <citation type="submission" date="2020-04" db="EMBL/GenBank/DDBJ databases">
        <title>Deep metagenomics examines the oral microbiome during advanced dental caries in children, revealing novel taxa and co-occurrences with host molecules.</title>
        <authorList>
            <person name="Baker J.L."/>
            <person name="Morton J.T."/>
            <person name="Dinis M."/>
            <person name="Alvarez R."/>
            <person name="Tran N.C."/>
            <person name="Knight R."/>
            <person name="Edlund A."/>
        </authorList>
    </citation>
    <scope>NUCLEOTIDE SEQUENCE</scope>
    <source>
        <strain evidence="2">JCVI_48_bin.5</strain>
    </source>
</reference>
<dbReference type="InterPro" id="IPR024713">
    <property type="entry name" value="Fructosamine_deglycase_FrlB"/>
</dbReference>
<dbReference type="GO" id="GO:0006002">
    <property type="term" value="P:fructose 6-phosphate metabolic process"/>
    <property type="evidence" value="ECO:0007669"/>
    <property type="project" value="TreeGrafter"/>
</dbReference>